<reference evidence="2 3" key="1">
    <citation type="submission" date="2024-10" db="EMBL/GenBank/DDBJ databases">
        <authorList>
            <person name="Kim D."/>
        </authorList>
    </citation>
    <scope>NUCLEOTIDE SEQUENCE [LARGE SCALE GENOMIC DNA]</scope>
    <source>
        <strain evidence="2">BH-2024</strain>
    </source>
</reference>
<sequence>MLSSLRIRRNSLHGVPFSSHTSNIPKMPIKSQKMEEPAVCSAQRRIAWHYSPSVPEDDEQQNIDSTTEGQTTKVPLELKRPIAFSFLRRPTSASELSSMAQHRQRLGRQKPKIGQKHSVDSPKSLPELSIHEEMLRFGCENLLTFHYQTEKEKQSK</sequence>
<organism evidence="2 3">
    <name type="scientific">Heterodera trifolii</name>
    <dbReference type="NCBI Taxonomy" id="157864"/>
    <lineage>
        <taxon>Eukaryota</taxon>
        <taxon>Metazoa</taxon>
        <taxon>Ecdysozoa</taxon>
        <taxon>Nematoda</taxon>
        <taxon>Chromadorea</taxon>
        <taxon>Rhabditida</taxon>
        <taxon>Tylenchina</taxon>
        <taxon>Tylenchomorpha</taxon>
        <taxon>Tylenchoidea</taxon>
        <taxon>Heteroderidae</taxon>
        <taxon>Heteroderinae</taxon>
        <taxon>Heterodera</taxon>
    </lineage>
</organism>
<evidence type="ECO:0000256" key="1">
    <source>
        <dbReference type="SAM" id="MobiDB-lite"/>
    </source>
</evidence>
<feature type="region of interest" description="Disordered" evidence="1">
    <location>
        <begin position="93"/>
        <end position="126"/>
    </location>
</feature>
<keyword evidence="3" id="KW-1185">Reference proteome</keyword>
<dbReference type="EMBL" id="JBICBT010000697">
    <property type="protein sequence ID" value="KAL3104768.1"/>
    <property type="molecule type" value="Genomic_DNA"/>
</dbReference>
<feature type="compositionally biased region" description="Basic residues" evidence="1">
    <location>
        <begin position="102"/>
        <end position="115"/>
    </location>
</feature>
<dbReference type="AlphaFoldDB" id="A0ABD2KPI9"/>
<evidence type="ECO:0000313" key="2">
    <source>
        <dbReference type="EMBL" id="KAL3104768.1"/>
    </source>
</evidence>
<protein>
    <submittedName>
        <fullName evidence="2">Uncharacterized protein</fullName>
    </submittedName>
</protein>
<dbReference type="Proteomes" id="UP001620626">
    <property type="component" value="Unassembled WGS sequence"/>
</dbReference>
<evidence type="ECO:0000313" key="3">
    <source>
        <dbReference type="Proteomes" id="UP001620626"/>
    </source>
</evidence>
<comment type="caution">
    <text evidence="2">The sequence shown here is derived from an EMBL/GenBank/DDBJ whole genome shotgun (WGS) entry which is preliminary data.</text>
</comment>
<name>A0ABD2KPI9_9BILA</name>
<feature type="compositionally biased region" description="Polar residues" evidence="1">
    <location>
        <begin position="62"/>
        <end position="73"/>
    </location>
</feature>
<proteinExistence type="predicted"/>
<feature type="region of interest" description="Disordered" evidence="1">
    <location>
        <begin position="52"/>
        <end position="74"/>
    </location>
</feature>
<accession>A0ABD2KPI9</accession>
<gene>
    <name evidence="2" type="ORF">niasHT_022163</name>
</gene>